<evidence type="ECO:0000313" key="2">
    <source>
        <dbReference type="Proteomes" id="UP000314294"/>
    </source>
</evidence>
<accession>A0A4Z2IT82</accession>
<dbReference type="Proteomes" id="UP000314294">
    <property type="component" value="Unassembled WGS sequence"/>
</dbReference>
<dbReference type="EMBL" id="SRLO01000051">
    <property type="protein sequence ID" value="TNN80724.1"/>
    <property type="molecule type" value="Genomic_DNA"/>
</dbReference>
<comment type="caution">
    <text evidence="1">The sequence shown here is derived from an EMBL/GenBank/DDBJ whole genome shotgun (WGS) entry which is preliminary data.</text>
</comment>
<dbReference type="AlphaFoldDB" id="A0A4Z2IT82"/>
<protein>
    <submittedName>
        <fullName evidence="1">Uncharacterized protein</fullName>
    </submittedName>
</protein>
<organism evidence="1 2">
    <name type="scientific">Liparis tanakae</name>
    <name type="common">Tanaka's snailfish</name>
    <dbReference type="NCBI Taxonomy" id="230148"/>
    <lineage>
        <taxon>Eukaryota</taxon>
        <taxon>Metazoa</taxon>
        <taxon>Chordata</taxon>
        <taxon>Craniata</taxon>
        <taxon>Vertebrata</taxon>
        <taxon>Euteleostomi</taxon>
        <taxon>Actinopterygii</taxon>
        <taxon>Neopterygii</taxon>
        <taxon>Teleostei</taxon>
        <taxon>Neoteleostei</taxon>
        <taxon>Acanthomorphata</taxon>
        <taxon>Eupercaria</taxon>
        <taxon>Perciformes</taxon>
        <taxon>Cottioidei</taxon>
        <taxon>Cottales</taxon>
        <taxon>Liparidae</taxon>
        <taxon>Liparis</taxon>
    </lineage>
</organism>
<evidence type="ECO:0000313" key="1">
    <source>
        <dbReference type="EMBL" id="TNN80724.1"/>
    </source>
</evidence>
<proteinExistence type="predicted"/>
<gene>
    <name evidence="1" type="ORF">EYF80_008958</name>
</gene>
<reference evidence="1 2" key="1">
    <citation type="submission" date="2019-03" db="EMBL/GenBank/DDBJ databases">
        <title>First draft genome of Liparis tanakae, snailfish: a comprehensive survey of snailfish specific genes.</title>
        <authorList>
            <person name="Kim W."/>
            <person name="Song I."/>
            <person name="Jeong J.-H."/>
            <person name="Kim D."/>
            <person name="Kim S."/>
            <person name="Ryu S."/>
            <person name="Song J.Y."/>
            <person name="Lee S.K."/>
        </authorList>
    </citation>
    <scope>NUCLEOTIDE SEQUENCE [LARGE SCALE GENOMIC DNA]</scope>
    <source>
        <tissue evidence="1">Muscle</tissue>
    </source>
</reference>
<sequence length="61" mass="6407">MDSCMALLDGAGSYEISQQIIAPPDLPLARLLAMTKHKGAAMTVESCRYVLSPTNGSPSTP</sequence>
<keyword evidence="2" id="KW-1185">Reference proteome</keyword>
<name>A0A4Z2IT82_9TELE</name>